<feature type="compositionally biased region" description="Basic and acidic residues" evidence="1">
    <location>
        <begin position="112"/>
        <end position="123"/>
    </location>
</feature>
<sequence>MEEREWCDYFIWSETGDYFLQRVTRDPKTCALWNKIKSKLIHFWEQDLLPELADSRLERKLKPRLPEYRQLAIKVAIAMIVKIFIMEAQEILEQVVMQFVREQTPPPKRRRLEAGAEPERVSRDATQIPPATRRPSRARPTAIPAQQPSM</sequence>
<protein>
    <submittedName>
        <fullName evidence="2">Uncharacterized protein</fullName>
    </submittedName>
</protein>
<dbReference type="Proteomes" id="UP000094527">
    <property type="component" value="Unassembled WGS sequence"/>
</dbReference>
<evidence type="ECO:0000313" key="2">
    <source>
        <dbReference type="EMBL" id="ODM91489.1"/>
    </source>
</evidence>
<dbReference type="OrthoDB" id="6155932at2759"/>
<gene>
    <name evidence="2" type="ORF">Ocin01_15194</name>
</gene>
<comment type="caution">
    <text evidence="2">The sequence shown here is derived from an EMBL/GenBank/DDBJ whole genome shotgun (WGS) entry which is preliminary data.</text>
</comment>
<evidence type="ECO:0000256" key="1">
    <source>
        <dbReference type="SAM" id="MobiDB-lite"/>
    </source>
</evidence>
<dbReference type="Gene3D" id="3.90.320.10">
    <property type="match status" value="1"/>
</dbReference>
<feature type="region of interest" description="Disordered" evidence="1">
    <location>
        <begin position="103"/>
        <end position="150"/>
    </location>
</feature>
<evidence type="ECO:0000313" key="3">
    <source>
        <dbReference type="Proteomes" id="UP000094527"/>
    </source>
</evidence>
<dbReference type="AlphaFoldDB" id="A0A1D2MES7"/>
<keyword evidence="3" id="KW-1185">Reference proteome</keyword>
<reference evidence="2 3" key="1">
    <citation type="journal article" date="2016" name="Genome Biol. Evol.">
        <title>Gene Family Evolution Reflects Adaptation to Soil Environmental Stressors in the Genome of the Collembolan Orchesella cincta.</title>
        <authorList>
            <person name="Faddeeva-Vakhrusheva A."/>
            <person name="Derks M.F."/>
            <person name="Anvar S.Y."/>
            <person name="Agamennone V."/>
            <person name="Suring W."/>
            <person name="Smit S."/>
            <person name="van Straalen N.M."/>
            <person name="Roelofs D."/>
        </authorList>
    </citation>
    <scope>NUCLEOTIDE SEQUENCE [LARGE SCALE GENOMIC DNA]</scope>
    <source>
        <tissue evidence="2">Mixed pool</tissue>
    </source>
</reference>
<proteinExistence type="predicted"/>
<dbReference type="InterPro" id="IPR011604">
    <property type="entry name" value="PDDEXK-like_dom_sf"/>
</dbReference>
<accession>A0A1D2MES7</accession>
<feature type="compositionally biased region" description="Low complexity" evidence="1">
    <location>
        <begin position="128"/>
        <end position="150"/>
    </location>
</feature>
<dbReference type="EMBL" id="LJIJ01001532">
    <property type="protein sequence ID" value="ODM91489.1"/>
    <property type="molecule type" value="Genomic_DNA"/>
</dbReference>
<name>A0A1D2MES7_ORCCI</name>
<organism evidence="2 3">
    <name type="scientific">Orchesella cincta</name>
    <name type="common">Springtail</name>
    <name type="synonym">Podura cincta</name>
    <dbReference type="NCBI Taxonomy" id="48709"/>
    <lineage>
        <taxon>Eukaryota</taxon>
        <taxon>Metazoa</taxon>
        <taxon>Ecdysozoa</taxon>
        <taxon>Arthropoda</taxon>
        <taxon>Hexapoda</taxon>
        <taxon>Collembola</taxon>
        <taxon>Entomobryomorpha</taxon>
        <taxon>Entomobryoidea</taxon>
        <taxon>Orchesellidae</taxon>
        <taxon>Orchesellinae</taxon>
        <taxon>Orchesella</taxon>
    </lineage>
</organism>